<dbReference type="Proteomes" id="UP000597459">
    <property type="component" value="Unassembled WGS sequence"/>
</dbReference>
<organism evidence="2 3">
    <name type="scientific">Acetobacter estunensis</name>
    <dbReference type="NCBI Taxonomy" id="104097"/>
    <lineage>
        <taxon>Bacteria</taxon>
        <taxon>Pseudomonadati</taxon>
        <taxon>Pseudomonadota</taxon>
        <taxon>Alphaproteobacteria</taxon>
        <taxon>Acetobacterales</taxon>
        <taxon>Acetobacteraceae</taxon>
        <taxon>Acetobacter</taxon>
    </lineage>
</organism>
<comment type="caution">
    <text evidence="2">The sequence shown here is derived from an EMBL/GenBank/DDBJ whole genome shotgun (WGS) entry which is preliminary data.</text>
</comment>
<feature type="compositionally biased region" description="Pro residues" evidence="1">
    <location>
        <begin position="26"/>
        <end position="36"/>
    </location>
</feature>
<proteinExistence type="predicted"/>
<name>A0A967EJH1_9PROT</name>
<protein>
    <submittedName>
        <fullName evidence="2">Uncharacterized protein</fullName>
    </submittedName>
</protein>
<evidence type="ECO:0000313" key="2">
    <source>
        <dbReference type="EMBL" id="NHO55104.1"/>
    </source>
</evidence>
<evidence type="ECO:0000313" key="3">
    <source>
        <dbReference type="Proteomes" id="UP000597459"/>
    </source>
</evidence>
<reference evidence="2" key="1">
    <citation type="submission" date="2019-11" db="EMBL/GenBank/DDBJ databases">
        <title>Description of new Acetobacter species.</title>
        <authorList>
            <person name="Cleenwerck I."/>
            <person name="Sombolestani A.S."/>
        </authorList>
    </citation>
    <scope>NUCLEOTIDE SEQUENCE</scope>
    <source>
        <strain evidence="2">LMG 1626</strain>
    </source>
</reference>
<gene>
    <name evidence="2" type="ORF">GOB87_14315</name>
</gene>
<feature type="region of interest" description="Disordered" evidence="1">
    <location>
        <begin position="21"/>
        <end position="64"/>
    </location>
</feature>
<dbReference type="EMBL" id="WOTH01000048">
    <property type="protein sequence ID" value="NHO55104.1"/>
    <property type="molecule type" value="Genomic_DNA"/>
</dbReference>
<accession>A0A967EJH1</accession>
<sequence>MRPLRRCGTRPRLMGRCRLKQEQLPLPFPEQPPTPARPRVQKPVTAEAASPAEPDLFSAPPPRTLSRPVGFPLSPVSLHQFRQTATPATVDTWLYYGVTDPSLTGRLLEDGLLPDRADPPLLREAGAALRWLADLDEELLAEGRVVLFRLRRKLVRDVMELDPDGSSEPGARGYFLMKM</sequence>
<evidence type="ECO:0000256" key="1">
    <source>
        <dbReference type="SAM" id="MobiDB-lite"/>
    </source>
</evidence>
<keyword evidence="3" id="KW-1185">Reference proteome</keyword>
<dbReference type="AlphaFoldDB" id="A0A967EJH1"/>